<evidence type="ECO:0000313" key="8">
    <source>
        <dbReference type="EMBL" id="CAB4573774.1"/>
    </source>
</evidence>
<evidence type="ECO:0000256" key="4">
    <source>
        <dbReference type="ARBA" id="ARBA00022692"/>
    </source>
</evidence>
<dbReference type="PANTHER" id="PTHR36122:SF2">
    <property type="entry name" value="NICOTINAMIDE RIBOSIDE TRANSPORTER PNUC"/>
    <property type="match status" value="1"/>
</dbReference>
<reference evidence="8" key="1">
    <citation type="submission" date="2020-05" db="EMBL/GenBank/DDBJ databases">
        <authorList>
            <person name="Chiriac C."/>
            <person name="Salcher M."/>
            <person name="Ghai R."/>
            <person name="Kavagutti S V."/>
        </authorList>
    </citation>
    <scope>NUCLEOTIDE SEQUENCE</scope>
</reference>
<dbReference type="PANTHER" id="PTHR36122">
    <property type="entry name" value="NICOTINAMIDE RIBOSIDE TRANSPORTER PNUC"/>
    <property type="match status" value="1"/>
</dbReference>
<keyword evidence="2" id="KW-0813">Transport</keyword>
<evidence type="ECO:0000256" key="6">
    <source>
        <dbReference type="ARBA" id="ARBA00023136"/>
    </source>
</evidence>
<evidence type="ECO:0000256" key="3">
    <source>
        <dbReference type="ARBA" id="ARBA00022475"/>
    </source>
</evidence>
<dbReference type="InterPro" id="IPR006419">
    <property type="entry name" value="NMN_transpt_PnuC"/>
</dbReference>
<accession>A0A6J6EEZ6</accession>
<dbReference type="GO" id="GO:0005886">
    <property type="term" value="C:plasma membrane"/>
    <property type="evidence" value="ECO:0007669"/>
    <property type="project" value="UniProtKB-SubCell"/>
</dbReference>
<dbReference type="EMBL" id="CAEZTU010000011">
    <property type="protein sequence ID" value="CAB4573774.1"/>
    <property type="molecule type" value="Genomic_DNA"/>
</dbReference>
<name>A0A6J6EEZ6_9ZZZZ</name>
<dbReference type="AlphaFoldDB" id="A0A6J6EEZ6"/>
<keyword evidence="6 7" id="KW-0472">Membrane</keyword>
<feature type="transmembrane region" description="Helical" evidence="7">
    <location>
        <begin position="12"/>
        <end position="31"/>
    </location>
</feature>
<keyword evidence="5 7" id="KW-1133">Transmembrane helix</keyword>
<keyword evidence="3" id="KW-1003">Cell membrane</keyword>
<protein>
    <submittedName>
        <fullName evidence="8">Unannotated protein</fullName>
    </submittedName>
</protein>
<evidence type="ECO:0000256" key="2">
    <source>
        <dbReference type="ARBA" id="ARBA00022448"/>
    </source>
</evidence>
<feature type="transmembrane region" description="Helical" evidence="7">
    <location>
        <begin position="94"/>
        <end position="112"/>
    </location>
</feature>
<organism evidence="8">
    <name type="scientific">freshwater metagenome</name>
    <dbReference type="NCBI Taxonomy" id="449393"/>
    <lineage>
        <taxon>unclassified sequences</taxon>
        <taxon>metagenomes</taxon>
        <taxon>ecological metagenomes</taxon>
    </lineage>
</organism>
<evidence type="ECO:0000256" key="7">
    <source>
        <dbReference type="SAM" id="Phobius"/>
    </source>
</evidence>
<evidence type="ECO:0000256" key="5">
    <source>
        <dbReference type="ARBA" id="ARBA00022989"/>
    </source>
</evidence>
<proteinExistence type="predicted"/>
<keyword evidence="4 7" id="KW-0812">Transmembrane</keyword>
<feature type="transmembrane region" description="Helical" evidence="7">
    <location>
        <begin position="61"/>
        <end position="78"/>
    </location>
</feature>
<dbReference type="Pfam" id="PF04973">
    <property type="entry name" value="NMN_transporter"/>
    <property type="match status" value="1"/>
</dbReference>
<dbReference type="NCBIfam" id="TIGR01528">
    <property type="entry name" value="NMN_trans_PnuC"/>
    <property type="match status" value="1"/>
</dbReference>
<dbReference type="GO" id="GO:0034257">
    <property type="term" value="F:nicotinamide riboside transmembrane transporter activity"/>
    <property type="evidence" value="ECO:0007669"/>
    <property type="project" value="InterPro"/>
</dbReference>
<sequence length="191" mass="21604">MIVIFTVLNYPVTLLELLAVITSLTGVWLGTTGSRFTWPWWLIGSTLYAVLFLQYDLIASAFLQLVFIAGAIWGWFGWGKTGAKPGRLSSKFRLIWLLTLILSWVLLAPTLARIGAAATWPDSFILLGSVIAQTLMVREKFEAWPIWFVVNIVATVHYANQELWFTSILYIVFTAVAIVGWRKWVVKANSY</sequence>
<feature type="transmembrane region" description="Helical" evidence="7">
    <location>
        <begin position="165"/>
        <end position="185"/>
    </location>
</feature>
<evidence type="ECO:0000256" key="1">
    <source>
        <dbReference type="ARBA" id="ARBA00004651"/>
    </source>
</evidence>
<gene>
    <name evidence="8" type="ORF">UFOPK1740_00430</name>
</gene>
<comment type="subcellular location">
    <subcellularLocation>
        <location evidence="1">Cell membrane</location>
        <topology evidence="1">Multi-pass membrane protein</topology>
    </subcellularLocation>
</comment>